<dbReference type="EMBL" id="JBAWTH010000097">
    <property type="protein sequence ID" value="KAL2277603.1"/>
    <property type="molecule type" value="Genomic_DNA"/>
</dbReference>
<dbReference type="Pfam" id="PF00651">
    <property type="entry name" value="BTB"/>
    <property type="match status" value="1"/>
</dbReference>
<protein>
    <recommendedName>
        <fullName evidence="1">BTB domain-containing protein</fullName>
    </recommendedName>
</protein>
<dbReference type="SMART" id="SM00225">
    <property type="entry name" value="BTB"/>
    <property type="match status" value="1"/>
</dbReference>
<dbReference type="Gene3D" id="3.30.710.10">
    <property type="entry name" value="Potassium Channel Kv1.1, Chain A"/>
    <property type="match status" value="1"/>
</dbReference>
<comment type="caution">
    <text evidence="2">The sequence shown here is derived from an EMBL/GenBank/DDBJ whole genome shotgun (WGS) entry which is preliminary data.</text>
</comment>
<name>A0ABR4E596_9PEZI</name>
<dbReference type="Proteomes" id="UP001600888">
    <property type="component" value="Unassembled WGS sequence"/>
</dbReference>
<dbReference type="PROSITE" id="PS50097">
    <property type="entry name" value="BTB"/>
    <property type="match status" value="1"/>
</dbReference>
<proteinExistence type="predicted"/>
<dbReference type="InterPro" id="IPR011333">
    <property type="entry name" value="SKP1/BTB/POZ_sf"/>
</dbReference>
<evidence type="ECO:0000313" key="3">
    <source>
        <dbReference type="Proteomes" id="UP001600888"/>
    </source>
</evidence>
<evidence type="ECO:0000259" key="1">
    <source>
        <dbReference type="PROSITE" id="PS50097"/>
    </source>
</evidence>
<dbReference type="SUPFAM" id="SSF54695">
    <property type="entry name" value="POZ domain"/>
    <property type="match status" value="1"/>
</dbReference>
<dbReference type="InterPro" id="IPR000210">
    <property type="entry name" value="BTB/POZ_dom"/>
</dbReference>
<keyword evidence="3" id="KW-1185">Reference proteome</keyword>
<accession>A0ABR4E596</accession>
<evidence type="ECO:0000313" key="2">
    <source>
        <dbReference type="EMBL" id="KAL2277603.1"/>
    </source>
</evidence>
<gene>
    <name evidence="2" type="ORF">FJTKL_15349</name>
</gene>
<dbReference type="CDD" id="cd18186">
    <property type="entry name" value="BTB_POZ_ZBTB_KLHL-like"/>
    <property type="match status" value="1"/>
</dbReference>
<organism evidence="2 3">
    <name type="scientific">Diaporthe vaccinii</name>
    <dbReference type="NCBI Taxonomy" id="105482"/>
    <lineage>
        <taxon>Eukaryota</taxon>
        <taxon>Fungi</taxon>
        <taxon>Dikarya</taxon>
        <taxon>Ascomycota</taxon>
        <taxon>Pezizomycotina</taxon>
        <taxon>Sordariomycetes</taxon>
        <taxon>Sordariomycetidae</taxon>
        <taxon>Diaporthales</taxon>
        <taxon>Diaporthaceae</taxon>
        <taxon>Diaporthe</taxon>
        <taxon>Diaporthe eres species complex</taxon>
    </lineage>
</organism>
<feature type="domain" description="BTB" evidence="1">
    <location>
        <begin position="24"/>
        <end position="91"/>
    </location>
</feature>
<reference evidence="2 3" key="1">
    <citation type="submission" date="2024-03" db="EMBL/GenBank/DDBJ databases">
        <title>A high-quality draft genome sequence of Diaporthe vaccinii, a causative agent of upright dieback and viscid rot disease in cranberry plants.</title>
        <authorList>
            <person name="Sarrasin M."/>
            <person name="Lang B.F."/>
            <person name="Burger G."/>
        </authorList>
    </citation>
    <scope>NUCLEOTIDE SEQUENCE [LARGE SCALE GENOMIC DNA]</scope>
    <source>
        <strain evidence="2 3">IS7</strain>
    </source>
</reference>
<sequence length="382" mass="42985">MSDPKGDRSLANVDIRLFETGNLADATIVCGDRTWNVHKVIGSSRCKWFETAFYGKFAEAASGKVVLEEQDPDLIDNLLRYIYAKDINIPKLKDGEHIPALCVRIFRLGDFFLIHELKVKAMAELTAYIDTELEDLDTDTDGESPGWLTEVLDALEEAYKDISTEPVLGVLLKFFRANKRQIFMLKDAIALLDKIPEMAGDLMKSCLVGGDMAEEPRTFKFRVGLPVFMALHSSDILFEYETEELGPAGLDELPCLLYPSMDSSRWPFKVVNPVTEQEIGSLSWIAPLAIWVKMITSHGLSKIVRVDMSRCRRRKLWLYIRFGHCDDAKAFVEGYCRANPRIKSVAGGTATSMSAAMRLRVARVSDTSPWLGQHVFEDSNLD</sequence>
<dbReference type="PANTHER" id="PTHR24413">
    <property type="entry name" value="SPECKLE-TYPE POZ PROTEIN"/>
    <property type="match status" value="1"/>
</dbReference>